<dbReference type="RefSeq" id="WP_188514544.1">
    <property type="nucleotide sequence ID" value="NZ_BMGD01000003.1"/>
</dbReference>
<dbReference type="Proteomes" id="UP000614261">
    <property type="component" value="Unassembled WGS sequence"/>
</dbReference>
<feature type="signal peptide" evidence="1">
    <location>
        <begin position="1"/>
        <end position="27"/>
    </location>
</feature>
<dbReference type="EMBL" id="BMGD01000003">
    <property type="protein sequence ID" value="GGB67426.1"/>
    <property type="molecule type" value="Genomic_DNA"/>
</dbReference>
<name>A0ABQ1JHL5_9SPHN</name>
<accession>A0ABQ1JHL5</accession>
<gene>
    <name evidence="2" type="ORF">GCM10010833_23300</name>
</gene>
<dbReference type="PROSITE" id="PS51257">
    <property type="entry name" value="PROKAR_LIPOPROTEIN"/>
    <property type="match status" value="1"/>
</dbReference>
<evidence type="ECO:0000313" key="2">
    <source>
        <dbReference type="EMBL" id="GGB67426.1"/>
    </source>
</evidence>
<feature type="chain" id="PRO_5046378246" description="Lipoprotein" evidence="1">
    <location>
        <begin position="28"/>
        <end position="264"/>
    </location>
</feature>
<sequence length="264" mass="27591">MKMFRLIAALATPLLLTGCLLSPGKFASTLDLQRDGTFAFTYTGEIVVTDTASPPAEFAASPCYDETTSEERECKTAELDQQRKDFAAAQSANQAEAGAMTQGMGDFGSEESIAELIGELKKQDGWKSVTYRGNRIIDVEYAISGTLSHGFSFPLMDGGAAVMPFVTMTRRKDGSVKITAPAFSNGGVGGEMAGLGALAGAAGTPGKASQPKPEGTFTITTDGRILTNNTEDGPVMSAGKSVLTWLVNSRLDKGPEALIGLAGQ</sequence>
<proteinExistence type="predicted"/>
<comment type="caution">
    <text evidence="2">The sequence shown here is derived from an EMBL/GenBank/DDBJ whole genome shotgun (WGS) entry which is preliminary data.</text>
</comment>
<reference evidence="3" key="1">
    <citation type="journal article" date="2019" name="Int. J. Syst. Evol. Microbiol.">
        <title>The Global Catalogue of Microorganisms (GCM) 10K type strain sequencing project: providing services to taxonomists for standard genome sequencing and annotation.</title>
        <authorList>
            <consortium name="The Broad Institute Genomics Platform"/>
            <consortium name="The Broad Institute Genome Sequencing Center for Infectious Disease"/>
            <person name="Wu L."/>
            <person name="Ma J."/>
        </authorList>
    </citation>
    <scope>NUCLEOTIDE SEQUENCE [LARGE SCALE GENOMIC DNA]</scope>
    <source>
        <strain evidence="3">CGMCC 1.12851</strain>
    </source>
</reference>
<keyword evidence="3" id="KW-1185">Reference proteome</keyword>
<evidence type="ECO:0000256" key="1">
    <source>
        <dbReference type="SAM" id="SignalP"/>
    </source>
</evidence>
<evidence type="ECO:0000313" key="3">
    <source>
        <dbReference type="Proteomes" id="UP000614261"/>
    </source>
</evidence>
<keyword evidence="1" id="KW-0732">Signal</keyword>
<evidence type="ECO:0008006" key="4">
    <source>
        <dbReference type="Google" id="ProtNLM"/>
    </source>
</evidence>
<organism evidence="2 3">
    <name type="scientific">Blastomonas aquatica</name>
    <dbReference type="NCBI Taxonomy" id="1510276"/>
    <lineage>
        <taxon>Bacteria</taxon>
        <taxon>Pseudomonadati</taxon>
        <taxon>Pseudomonadota</taxon>
        <taxon>Alphaproteobacteria</taxon>
        <taxon>Sphingomonadales</taxon>
        <taxon>Sphingomonadaceae</taxon>
        <taxon>Blastomonas</taxon>
    </lineage>
</organism>
<protein>
    <recommendedName>
        <fullName evidence="4">Lipoprotein</fullName>
    </recommendedName>
</protein>